<reference evidence="1 2" key="1">
    <citation type="journal article" date="2016" name="PLoS ONE">
        <title>Complete Genome Sequence and Comparative Genomics of a Novel Myxobacterium Myxococcus hansupus.</title>
        <authorList>
            <person name="Sharma G."/>
            <person name="Narwani T."/>
            <person name="Subramanian S."/>
        </authorList>
    </citation>
    <scope>NUCLEOTIDE SEQUENCE [LARGE SCALE GENOMIC DNA]</scope>
    <source>
        <strain evidence="2">mixupus</strain>
    </source>
</reference>
<dbReference type="STRING" id="1297742.A176_005232"/>
<dbReference type="RefSeq" id="WP_002633112.1">
    <property type="nucleotide sequence ID" value="NZ_CP012109.1"/>
</dbReference>
<dbReference type="Gene3D" id="2.120.10.30">
    <property type="entry name" value="TolB, C-terminal domain"/>
    <property type="match status" value="1"/>
</dbReference>
<dbReference type="InterPro" id="IPR008557">
    <property type="entry name" value="PhoX"/>
</dbReference>
<protein>
    <recommendedName>
        <fullName evidence="3">Translocation protein TolB</fullName>
    </recommendedName>
</protein>
<gene>
    <name evidence="1" type="ORF">A176_005232</name>
</gene>
<dbReference type="PANTHER" id="PTHR35399:SF2">
    <property type="entry name" value="DUF839 DOMAIN-CONTAINING PROTEIN"/>
    <property type="match status" value="1"/>
</dbReference>
<organism evidence="1 2">
    <name type="scientific">Pseudomyxococcus hansupus</name>
    <dbReference type="NCBI Taxonomy" id="1297742"/>
    <lineage>
        <taxon>Bacteria</taxon>
        <taxon>Pseudomonadati</taxon>
        <taxon>Myxococcota</taxon>
        <taxon>Myxococcia</taxon>
        <taxon>Myxococcales</taxon>
        <taxon>Cystobacterineae</taxon>
        <taxon>Myxococcaceae</taxon>
        <taxon>Pseudomyxococcus</taxon>
    </lineage>
</organism>
<dbReference type="SUPFAM" id="SSF63825">
    <property type="entry name" value="YWTD domain"/>
    <property type="match status" value="1"/>
</dbReference>
<dbReference type="InterPro" id="IPR011042">
    <property type="entry name" value="6-blade_b-propeller_TolB-like"/>
</dbReference>
<name>A0A0H4X3U7_9BACT</name>
<evidence type="ECO:0008006" key="3">
    <source>
        <dbReference type="Google" id="ProtNLM"/>
    </source>
</evidence>
<accession>A0A0H4X3U7</accession>
<dbReference type="Pfam" id="PF05787">
    <property type="entry name" value="PhoX"/>
    <property type="match status" value="2"/>
</dbReference>
<proteinExistence type="predicted"/>
<evidence type="ECO:0000313" key="2">
    <source>
        <dbReference type="Proteomes" id="UP000009026"/>
    </source>
</evidence>
<dbReference type="eggNOG" id="COG3211">
    <property type="taxonomic scope" value="Bacteria"/>
</dbReference>
<dbReference type="Proteomes" id="UP000009026">
    <property type="component" value="Chromosome"/>
</dbReference>
<dbReference type="InterPro" id="IPR006311">
    <property type="entry name" value="TAT_signal"/>
</dbReference>
<dbReference type="PANTHER" id="PTHR35399">
    <property type="entry name" value="SLR8030 PROTEIN"/>
    <property type="match status" value="1"/>
</dbReference>
<dbReference type="EMBL" id="CP012109">
    <property type="protein sequence ID" value="AKQ68320.1"/>
    <property type="molecule type" value="Genomic_DNA"/>
</dbReference>
<dbReference type="PROSITE" id="PS51318">
    <property type="entry name" value="TAT"/>
    <property type="match status" value="1"/>
</dbReference>
<dbReference type="Pfam" id="PF07676">
    <property type="entry name" value="PD40"/>
    <property type="match status" value="1"/>
</dbReference>
<evidence type="ECO:0000313" key="1">
    <source>
        <dbReference type="EMBL" id="AKQ68320.1"/>
    </source>
</evidence>
<dbReference type="InterPro" id="IPR011659">
    <property type="entry name" value="WD40"/>
</dbReference>
<dbReference type="AlphaFoldDB" id="A0A0H4X3U7"/>
<sequence>MQRRRFLRLTAMGSGVLALGSGFWRSAYAAPARPGPGPYGAISGAPDAQGLRLPAGFSSRIIARSGQRVAGTHYTWHAAPDGGVCFPTDDGGWVYTSNCELPLVGGASSIRFDGGGTVTSAYRILEGTQVNCAGGPTPWGSWLSCEEWDGGTVWECNPLRPSQGQRRAALGTFAHEAVAVDPVGQRLYLTEDRPQGRLYRFTPAQWPSLASGTLEAAKLNGDALGGSATFSWVRVSASLPVYLQLARFLTTAFDGGEGCWYDGGVIYFTTKGDNRVWAHTPATGRVEIIYDHALYPDAPLRGVDNVTVSRSGDLYVAEDGNDLQVCLIAPGRERTVAAFLQLEGHAGSELTGPAFSPDGRRLYFSSQRGADGNGVTFEVRGPFR</sequence>
<keyword evidence="2" id="KW-1185">Reference proteome</keyword>
<dbReference type="KEGG" id="mym:A176_005232"/>
<dbReference type="PATRIC" id="fig|1297742.4.peg.5313"/>
<dbReference type="SUPFAM" id="SSF75011">
    <property type="entry name" value="3-carboxy-cis,cis-mucoante lactonizing enzyme"/>
    <property type="match status" value="1"/>
</dbReference>